<dbReference type="OrthoDB" id="2692094at2759"/>
<proteinExistence type="predicted"/>
<name>A0A0D0BAH7_9AGAR</name>
<feature type="non-terminal residue" evidence="1">
    <location>
        <position position="230"/>
    </location>
</feature>
<protein>
    <submittedName>
        <fullName evidence="1">Uncharacterized protein</fullName>
    </submittedName>
</protein>
<gene>
    <name evidence="1" type="ORF">GYMLUDRAFT_181641</name>
</gene>
<dbReference type="Proteomes" id="UP000053593">
    <property type="component" value="Unassembled WGS sequence"/>
</dbReference>
<dbReference type="HOGENOM" id="CLU_002498_9_2_1"/>
<sequence length="230" mass="27132">GELEHHHVKRFYARTNKIQFSFQTAQHERRRRLLQKIAKHQGKLPNKGTNLSLSFAQSDPLPLTNPTTCYHMSTSSRYFEDITTWLADLEDDPAFTNFLPKLKTYFLQRILEITKNGWEFTDGDFASITFQHNRIYCHKVVHFNYTTYDMCCNQDSCNPRTHADIMVFSRDPNDRAAHPYWFARIIGIFHVNAIHSSLLSKSARPQKFDILYVQWFGRAREQKQYGLHVN</sequence>
<dbReference type="EMBL" id="KN834867">
    <property type="protein sequence ID" value="KIK51301.1"/>
    <property type="molecule type" value="Genomic_DNA"/>
</dbReference>
<accession>A0A0D0BAH7</accession>
<organism evidence="1 2">
    <name type="scientific">Collybiopsis luxurians FD-317 M1</name>
    <dbReference type="NCBI Taxonomy" id="944289"/>
    <lineage>
        <taxon>Eukaryota</taxon>
        <taxon>Fungi</taxon>
        <taxon>Dikarya</taxon>
        <taxon>Basidiomycota</taxon>
        <taxon>Agaricomycotina</taxon>
        <taxon>Agaricomycetes</taxon>
        <taxon>Agaricomycetidae</taxon>
        <taxon>Agaricales</taxon>
        <taxon>Marasmiineae</taxon>
        <taxon>Omphalotaceae</taxon>
        <taxon>Collybiopsis</taxon>
        <taxon>Collybiopsis luxurians</taxon>
    </lineage>
</organism>
<evidence type="ECO:0000313" key="2">
    <source>
        <dbReference type="Proteomes" id="UP000053593"/>
    </source>
</evidence>
<evidence type="ECO:0000313" key="1">
    <source>
        <dbReference type="EMBL" id="KIK51301.1"/>
    </source>
</evidence>
<dbReference type="AlphaFoldDB" id="A0A0D0BAH7"/>
<reference evidence="1 2" key="1">
    <citation type="submission" date="2014-04" db="EMBL/GenBank/DDBJ databases">
        <title>Evolutionary Origins and Diversification of the Mycorrhizal Mutualists.</title>
        <authorList>
            <consortium name="DOE Joint Genome Institute"/>
            <consortium name="Mycorrhizal Genomics Consortium"/>
            <person name="Kohler A."/>
            <person name="Kuo A."/>
            <person name="Nagy L.G."/>
            <person name="Floudas D."/>
            <person name="Copeland A."/>
            <person name="Barry K.W."/>
            <person name="Cichocki N."/>
            <person name="Veneault-Fourrey C."/>
            <person name="LaButti K."/>
            <person name="Lindquist E.A."/>
            <person name="Lipzen A."/>
            <person name="Lundell T."/>
            <person name="Morin E."/>
            <person name="Murat C."/>
            <person name="Riley R."/>
            <person name="Ohm R."/>
            <person name="Sun H."/>
            <person name="Tunlid A."/>
            <person name="Henrissat B."/>
            <person name="Grigoriev I.V."/>
            <person name="Hibbett D.S."/>
            <person name="Martin F."/>
        </authorList>
    </citation>
    <scope>NUCLEOTIDE SEQUENCE [LARGE SCALE GENOMIC DNA]</scope>
    <source>
        <strain evidence="1 2">FD-317 M1</strain>
    </source>
</reference>
<keyword evidence="2" id="KW-1185">Reference proteome</keyword>